<dbReference type="GO" id="GO:0008168">
    <property type="term" value="F:methyltransferase activity"/>
    <property type="evidence" value="ECO:0007669"/>
    <property type="project" value="UniProtKB-KW"/>
</dbReference>
<dbReference type="InterPro" id="IPR029063">
    <property type="entry name" value="SAM-dependent_MTases_sf"/>
</dbReference>
<keyword evidence="1" id="KW-0489">Methyltransferase</keyword>
<reference evidence="5" key="1">
    <citation type="submission" date="2021-01" db="EMBL/GenBank/DDBJ databases">
        <title>Whole genome shotgun sequence of Acrocarpospora phusangensis NBRC 108782.</title>
        <authorList>
            <person name="Komaki H."/>
            <person name="Tamura T."/>
        </authorList>
    </citation>
    <scope>NUCLEOTIDE SEQUENCE</scope>
    <source>
        <strain evidence="5">NBRC 108782</strain>
    </source>
</reference>
<keyword evidence="6" id="KW-1185">Reference proteome</keyword>
<organism evidence="5 6">
    <name type="scientific">Acrocarpospora phusangensis</name>
    <dbReference type="NCBI Taxonomy" id="1070424"/>
    <lineage>
        <taxon>Bacteria</taxon>
        <taxon>Bacillati</taxon>
        <taxon>Actinomycetota</taxon>
        <taxon>Actinomycetes</taxon>
        <taxon>Streptosporangiales</taxon>
        <taxon>Streptosporangiaceae</taxon>
        <taxon>Acrocarpospora</taxon>
    </lineage>
</organism>
<dbReference type="CDD" id="cd02440">
    <property type="entry name" value="AdoMet_MTases"/>
    <property type="match status" value="1"/>
</dbReference>
<gene>
    <name evidence="5" type="ORF">Aph01nite_35920</name>
</gene>
<dbReference type="Pfam" id="PF13649">
    <property type="entry name" value="Methyltransf_25"/>
    <property type="match status" value="1"/>
</dbReference>
<keyword evidence="3" id="KW-0949">S-adenosyl-L-methionine</keyword>
<dbReference type="EMBL" id="BOOA01000027">
    <property type="protein sequence ID" value="GIH25282.1"/>
    <property type="molecule type" value="Genomic_DNA"/>
</dbReference>
<feature type="domain" description="Methyltransferase" evidence="4">
    <location>
        <begin position="46"/>
        <end position="140"/>
    </location>
</feature>
<evidence type="ECO:0000256" key="3">
    <source>
        <dbReference type="ARBA" id="ARBA00022691"/>
    </source>
</evidence>
<evidence type="ECO:0000313" key="5">
    <source>
        <dbReference type="EMBL" id="GIH25282.1"/>
    </source>
</evidence>
<dbReference type="SUPFAM" id="SSF53335">
    <property type="entry name" value="S-adenosyl-L-methionine-dependent methyltransferases"/>
    <property type="match status" value="1"/>
</dbReference>
<dbReference type="InterPro" id="IPR041698">
    <property type="entry name" value="Methyltransf_25"/>
</dbReference>
<dbReference type="PANTHER" id="PTHR43464:SF19">
    <property type="entry name" value="UBIQUINONE BIOSYNTHESIS O-METHYLTRANSFERASE, MITOCHONDRIAL"/>
    <property type="match status" value="1"/>
</dbReference>
<dbReference type="AlphaFoldDB" id="A0A919QAD3"/>
<dbReference type="RefSeq" id="WP_204042018.1">
    <property type="nucleotide sequence ID" value="NZ_BOOA01000027.1"/>
</dbReference>
<dbReference type="GO" id="GO:0032259">
    <property type="term" value="P:methylation"/>
    <property type="evidence" value="ECO:0007669"/>
    <property type="project" value="UniProtKB-KW"/>
</dbReference>
<dbReference type="Gene3D" id="3.40.50.150">
    <property type="entry name" value="Vaccinia Virus protein VP39"/>
    <property type="match status" value="1"/>
</dbReference>
<proteinExistence type="predicted"/>
<keyword evidence="2" id="KW-0808">Transferase</keyword>
<evidence type="ECO:0000256" key="2">
    <source>
        <dbReference type="ARBA" id="ARBA00022679"/>
    </source>
</evidence>
<comment type="caution">
    <text evidence="5">The sequence shown here is derived from an EMBL/GenBank/DDBJ whole genome shotgun (WGS) entry which is preliminary data.</text>
</comment>
<sequence length="218" mass="23991">MTIQQNRQVDGGCEAVYAASGCVWGVEPEPLLEALTARYPVDGRRVYDAGCGEGRNAVHLARQGAHVTAVDVSARALRNAAETWPGEPRVEWRQADVLTTPPERAAYDVVLCDSVIHWLVSHAEARQLVRVLQDATRPGGAHLLCSFNDRAQDLSGHDNPPRLLLGHDRLLELYQGWEIWEVRDEDISSSHEGAWTPHRHSVTKFLARAPLAADGGTP</sequence>
<dbReference type="Proteomes" id="UP000640052">
    <property type="component" value="Unassembled WGS sequence"/>
</dbReference>
<accession>A0A919QAD3</accession>
<dbReference type="PANTHER" id="PTHR43464">
    <property type="entry name" value="METHYLTRANSFERASE"/>
    <property type="match status" value="1"/>
</dbReference>
<evidence type="ECO:0000259" key="4">
    <source>
        <dbReference type="Pfam" id="PF13649"/>
    </source>
</evidence>
<evidence type="ECO:0000313" key="6">
    <source>
        <dbReference type="Proteomes" id="UP000640052"/>
    </source>
</evidence>
<name>A0A919QAD3_9ACTN</name>
<protein>
    <recommendedName>
        <fullName evidence="4">Methyltransferase domain-containing protein</fullName>
    </recommendedName>
</protein>
<evidence type="ECO:0000256" key="1">
    <source>
        <dbReference type="ARBA" id="ARBA00022603"/>
    </source>
</evidence>